<evidence type="ECO:0000313" key="2">
    <source>
        <dbReference type="Proteomes" id="UP000729402"/>
    </source>
</evidence>
<reference evidence="1" key="1">
    <citation type="journal article" date="2021" name="bioRxiv">
        <title>Whole Genome Assembly and Annotation of Northern Wild Rice, Zizania palustris L., Supports a Whole Genome Duplication in the Zizania Genus.</title>
        <authorList>
            <person name="Haas M."/>
            <person name="Kono T."/>
            <person name="Macchietto M."/>
            <person name="Millas R."/>
            <person name="McGilp L."/>
            <person name="Shao M."/>
            <person name="Duquette J."/>
            <person name="Hirsch C.N."/>
            <person name="Kimball J."/>
        </authorList>
    </citation>
    <scope>NUCLEOTIDE SEQUENCE</scope>
    <source>
        <tissue evidence="1">Fresh leaf tissue</tissue>
    </source>
</reference>
<keyword evidence="2" id="KW-1185">Reference proteome</keyword>
<comment type="caution">
    <text evidence="1">The sequence shown here is derived from an EMBL/GenBank/DDBJ whole genome shotgun (WGS) entry which is preliminary data.</text>
</comment>
<dbReference type="AlphaFoldDB" id="A0A8J5QYL5"/>
<proteinExistence type="predicted"/>
<name>A0A8J5QYL5_ZIZPA</name>
<dbReference type="OrthoDB" id="634649at2759"/>
<reference evidence="1" key="2">
    <citation type="submission" date="2021-02" db="EMBL/GenBank/DDBJ databases">
        <authorList>
            <person name="Kimball J.A."/>
            <person name="Haas M.W."/>
            <person name="Macchietto M."/>
            <person name="Kono T."/>
            <person name="Duquette J."/>
            <person name="Shao M."/>
        </authorList>
    </citation>
    <scope>NUCLEOTIDE SEQUENCE</scope>
    <source>
        <tissue evidence="1">Fresh leaf tissue</tissue>
    </source>
</reference>
<dbReference type="Proteomes" id="UP000729402">
    <property type="component" value="Unassembled WGS sequence"/>
</dbReference>
<dbReference type="EMBL" id="JAAALK010000290">
    <property type="protein sequence ID" value="KAG8046745.1"/>
    <property type="molecule type" value="Genomic_DNA"/>
</dbReference>
<evidence type="ECO:0000313" key="1">
    <source>
        <dbReference type="EMBL" id="KAG8046745.1"/>
    </source>
</evidence>
<organism evidence="1 2">
    <name type="scientific">Zizania palustris</name>
    <name type="common">Northern wild rice</name>
    <dbReference type="NCBI Taxonomy" id="103762"/>
    <lineage>
        <taxon>Eukaryota</taxon>
        <taxon>Viridiplantae</taxon>
        <taxon>Streptophyta</taxon>
        <taxon>Embryophyta</taxon>
        <taxon>Tracheophyta</taxon>
        <taxon>Spermatophyta</taxon>
        <taxon>Magnoliopsida</taxon>
        <taxon>Liliopsida</taxon>
        <taxon>Poales</taxon>
        <taxon>Poaceae</taxon>
        <taxon>BOP clade</taxon>
        <taxon>Oryzoideae</taxon>
        <taxon>Oryzeae</taxon>
        <taxon>Zizaniinae</taxon>
        <taxon>Zizania</taxon>
    </lineage>
</organism>
<protein>
    <submittedName>
        <fullName evidence="1">Uncharacterized protein</fullName>
    </submittedName>
</protein>
<accession>A0A8J5QYL5</accession>
<sequence length="121" mass="13268">MAAANPVAMNMKRKEHAELANHGFSIFVHPKRLKSQDGEIPEMMEEDKPSVGAPIAATLASWLLTSQGQEAAHDTVNTADVMASSSRPAFAAPMDAEADLRQRQPEAQQCQQAPFWWSGFF</sequence>
<gene>
    <name evidence="1" type="ORF">GUJ93_ZPchr0008g13318</name>
</gene>